<dbReference type="SMART" id="SM00184">
    <property type="entry name" value="RING"/>
    <property type="match status" value="1"/>
</dbReference>
<keyword evidence="7 10" id="KW-0472">Membrane</keyword>
<dbReference type="Gene3D" id="3.30.40.10">
    <property type="entry name" value="Zinc/RING finger domain, C3HC4 (zinc finger)"/>
    <property type="match status" value="1"/>
</dbReference>
<dbReference type="PROSITE" id="PS50089">
    <property type="entry name" value="ZF_RING_2"/>
    <property type="match status" value="1"/>
</dbReference>
<organism evidence="12 13">
    <name type="scientific">Erythranthe guttata</name>
    <name type="common">Yellow monkey flower</name>
    <name type="synonym">Mimulus guttatus</name>
    <dbReference type="NCBI Taxonomy" id="4155"/>
    <lineage>
        <taxon>Eukaryota</taxon>
        <taxon>Viridiplantae</taxon>
        <taxon>Streptophyta</taxon>
        <taxon>Embryophyta</taxon>
        <taxon>Tracheophyta</taxon>
        <taxon>Spermatophyta</taxon>
        <taxon>Magnoliopsida</taxon>
        <taxon>eudicotyledons</taxon>
        <taxon>Gunneridae</taxon>
        <taxon>Pentapetalae</taxon>
        <taxon>asterids</taxon>
        <taxon>lamiids</taxon>
        <taxon>Lamiales</taxon>
        <taxon>Phrymaceae</taxon>
        <taxon>Erythranthe</taxon>
    </lineage>
</organism>
<sequence>MTTNFTASNSTAPPHDNNSDMSPLNAVLCLVAVITIPIISYTLFVAIKCPRNPCFWWRSSAAAPTADLTCKADRLELVRGGSSCDDQCPVCLSAFAQGEEIRLLGACKHAFHAACIDMWLHSHSSCPVCRAAVPVKRSKRGSVVGREDDDFRQGLPDSANLI</sequence>
<evidence type="ECO:0000256" key="9">
    <source>
        <dbReference type="PROSITE-ProRule" id="PRU00175"/>
    </source>
</evidence>
<dbReference type="PANTHER" id="PTHR46539:SF1">
    <property type="entry name" value="E3 UBIQUITIN-PROTEIN LIGASE ATL42"/>
    <property type="match status" value="1"/>
</dbReference>
<evidence type="ECO:0000313" key="12">
    <source>
        <dbReference type="EMBL" id="EYU26581.1"/>
    </source>
</evidence>
<comment type="subcellular location">
    <subcellularLocation>
        <location evidence="1">Membrane</location>
    </subcellularLocation>
</comment>
<dbReference type="OMA" id="AFIYAMK"/>
<dbReference type="OrthoDB" id="8062037at2759"/>
<evidence type="ECO:0000256" key="5">
    <source>
        <dbReference type="ARBA" id="ARBA00022833"/>
    </source>
</evidence>
<dbReference type="CDD" id="cd16461">
    <property type="entry name" value="RING-H2_EL5-like"/>
    <property type="match status" value="1"/>
</dbReference>
<evidence type="ECO:0000256" key="3">
    <source>
        <dbReference type="ARBA" id="ARBA00022723"/>
    </source>
</evidence>
<keyword evidence="6 10" id="KW-1133">Transmembrane helix</keyword>
<keyword evidence="13" id="KW-1185">Reference proteome</keyword>
<comment type="similarity">
    <text evidence="8">Belongs to the RING-type zinc finger family. ATL subfamily.</text>
</comment>
<keyword evidence="5" id="KW-0862">Zinc</keyword>
<evidence type="ECO:0000259" key="11">
    <source>
        <dbReference type="PROSITE" id="PS50089"/>
    </source>
</evidence>
<evidence type="ECO:0000256" key="8">
    <source>
        <dbReference type="ARBA" id="ARBA00024209"/>
    </source>
</evidence>
<evidence type="ECO:0000256" key="7">
    <source>
        <dbReference type="ARBA" id="ARBA00023136"/>
    </source>
</evidence>
<feature type="transmembrane region" description="Helical" evidence="10">
    <location>
        <begin position="24"/>
        <end position="47"/>
    </location>
</feature>
<name>A0A022QF59_ERYGU</name>
<dbReference type="PANTHER" id="PTHR46539">
    <property type="entry name" value="E3 UBIQUITIN-PROTEIN LIGASE ATL42"/>
    <property type="match status" value="1"/>
</dbReference>
<dbReference type="GO" id="GO:0016567">
    <property type="term" value="P:protein ubiquitination"/>
    <property type="evidence" value="ECO:0000318"/>
    <property type="project" value="GO_Central"/>
</dbReference>
<evidence type="ECO:0000256" key="6">
    <source>
        <dbReference type="ARBA" id="ARBA00022989"/>
    </source>
</evidence>
<keyword evidence="2 10" id="KW-0812">Transmembrane</keyword>
<proteinExistence type="inferred from homology"/>
<feature type="domain" description="RING-type" evidence="11">
    <location>
        <begin position="88"/>
        <end position="130"/>
    </location>
</feature>
<evidence type="ECO:0000256" key="10">
    <source>
        <dbReference type="SAM" id="Phobius"/>
    </source>
</evidence>
<gene>
    <name evidence="12" type="ORF">MIMGU_mgv1a018412mg</name>
</gene>
<dbReference type="EMBL" id="KI631651">
    <property type="protein sequence ID" value="EYU26581.1"/>
    <property type="molecule type" value="Genomic_DNA"/>
</dbReference>
<dbReference type="SUPFAM" id="SSF57850">
    <property type="entry name" value="RING/U-box"/>
    <property type="match status" value="1"/>
</dbReference>
<evidence type="ECO:0000256" key="2">
    <source>
        <dbReference type="ARBA" id="ARBA00022692"/>
    </source>
</evidence>
<dbReference type="InterPro" id="IPR013083">
    <property type="entry name" value="Znf_RING/FYVE/PHD"/>
</dbReference>
<dbReference type="InterPro" id="IPR001841">
    <property type="entry name" value="Znf_RING"/>
</dbReference>
<dbReference type="GO" id="GO:0016020">
    <property type="term" value="C:membrane"/>
    <property type="evidence" value="ECO:0007669"/>
    <property type="project" value="UniProtKB-SubCell"/>
</dbReference>
<dbReference type="KEGG" id="egt:105970175"/>
<keyword evidence="3" id="KW-0479">Metal-binding</keyword>
<dbReference type="AlphaFoldDB" id="A0A022QF59"/>
<evidence type="ECO:0000256" key="4">
    <source>
        <dbReference type="ARBA" id="ARBA00022771"/>
    </source>
</evidence>
<dbReference type="PhylomeDB" id="A0A022QF59"/>
<dbReference type="eggNOG" id="KOG0800">
    <property type="taxonomic scope" value="Eukaryota"/>
</dbReference>
<dbReference type="GO" id="GO:0008270">
    <property type="term" value="F:zinc ion binding"/>
    <property type="evidence" value="ECO:0007669"/>
    <property type="project" value="UniProtKB-KW"/>
</dbReference>
<keyword evidence="4 9" id="KW-0863">Zinc-finger</keyword>
<evidence type="ECO:0000313" key="13">
    <source>
        <dbReference type="Proteomes" id="UP000030748"/>
    </source>
</evidence>
<dbReference type="UniPathway" id="UPA00143"/>
<dbReference type="Proteomes" id="UP000030748">
    <property type="component" value="Unassembled WGS sequence"/>
</dbReference>
<protein>
    <recommendedName>
        <fullName evidence="11">RING-type domain-containing protein</fullName>
    </recommendedName>
</protein>
<reference evidence="12 13" key="1">
    <citation type="journal article" date="2013" name="Proc. Natl. Acad. Sci. U.S.A.">
        <title>Fine-scale variation in meiotic recombination in Mimulus inferred from population shotgun sequencing.</title>
        <authorList>
            <person name="Hellsten U."/>
            <person name="Wright K.M."/>
            <person name="Jenkins J."/>
            <person name="Shu S."/>
            <person name="Yuan Y."/>
            <person name="Wessler S.R."/>
            <person name="Schmutz J."/>
            <person name="Willis J.H."/>
            <person name="Rokhsar D.S."/>
        </authorList>
    </citation>
    <scope>NUCLEOTIDE SEQUENCE [LARGE SCALE GENOMIC DNA]</scope>
    <source>
        <strain evidence="13">cv. DUN x IM62</strain>
    </source>
</reference>
<evidence type="ECO:0000256" key="1">
    <source>
        <dbReference type="ARBA" id="ARBA00004370"/>
    </source>
</evidence>
<accession>A0A022QF59</accession>
<dbReference type="Pfam" id="PF13639">
    <property type="entry name" value="zf-RING_2"/>
    <property type="match status" value="1"/>
</dbReference>